<proteinExistence type="inferred from homology"/>
<dbReference type="AlphaFoldDB" id="A0A835QEN2"/>
<keyword evidence="5" id="KW-1185">Reference proteome</keyword>
<keyword evidence="2" id="KW-0808">Transferase</keyword>
<sequence length="97" mass="10609">MNPTASNPTFPKLEPQSSALSPMVCAPLAVHCRRFYCVGPTNNKGNIALRHQSLSWLDGQPNGSVVFLCFGSAGSSRRRRSRRLPPGWSVAGRISLW</sequence>
<evidence type="ECO:0000313" key="5">
    <source>
        <dbReference type="Proteomes" id="UP000636800"/>
    </source>
</evidence>
<dbReference type="EMBL" id="JADCNL010000008">
    <property type="protein sequence ID" value="KAG0469746.1"/>
    <property type="molecule type" value="Genomic_DNA"/>
</dbReference>
<gene>
    <name evidence="4" type="ORF">HPP92_015625</name>
    <name evidence="3" type="ORF">HPP92_016446</name>
</gene>
<keyword evidence="2" id="KW-0328">Glycosyltransferase</keyword>
<evidence type="ECO:0000313" key="3">
    <source>
        <dbReference type="EMBL" id="KAG0469746.1"/>
    </source>
</evidence>
<dbReference type="SUPFAM" id="SSF53756">
    <property type="entry name" value="UDP-Glycosyltransferase/glycogen phosphorylase"/>
    <property type="match status" value="1"/>
</dbReference>
<comment type="caution">
    <text evidence="4">The sequence shown here is derived from an EMBL/GenBank/DDBJ whole genome shotgun (WGS) entry which is preliminary data.</text>
</comment>
<evidence type="ECO:0000256" key="1">
    <source>
        <dbReference type="ARBA" id="ARBA00009995"/>
    </source>
</evidence>
<accession>A0A835QEN2</accession>
<dbReference type="Proteomes" id="UP000636800">
    <property type="component" value="Unassembled WGS sequence"/>
</dbReference>
<protein>
    <submittedName>
        <fullName evidence="4">Uncharacterized protein</fullName>
    </submittedName>
</protein>
<dbReference type="OrthoDB" id="5835829at2759"/>
<organism evidence="4 6">
    <name type="scientific">Vanilla planifolia</name>
    <name type="common">Vanilla</name>
    <dbReference type="NCBI Taxonomy" id="51239"/>
    <lineage>
        <taxon>Eukaryota</taxon>
        <taxon>Viridiplantae</taxon>
        <taxon>Streptophyta</taxon>
        <taxon>Embryophyta</taxon>
        <taxon>Tracheophyta</taxon>
        <taxon>Spermatophyta</taxon>
        <taxon>Magnoliopsida</taxon>
        <taxon>Liliopsida</taxon>
        <taxon>Asparagales</taxon>
        <taxon>Orchidaceae</taxon>
        <taxon>Vanilloideae</taxon>
        <taxon>Vanilleae</taxon>
        <taxon>Vanilla</taxon>
    </lineage>
</organism>
<dbReference type="InterPro" id="IPR050481">
    <property type="entry name" value="UDP-glycosyltransf_plant"/>
</dbReference>
<evidence type="ECO:0000313" key="4">
    <source>
        <dbReference type="EMBL" id="KAG0471079.1"/>
    </source>
</evidence>
<dbReference type="Proteomes" id="UP000639772">
    <property type="component" value="Unassembled WGS sequence"/>
</dbReference>
<evidence type="ECO:0000313" key="6">
    <source>
        <dbReference type="Proteomes" id="UP000639772"/>
    </source>
</evidence>
<dbReference type="Gene3D" id="3.40.50.2000">
    <property type="entry name" value="Glycogen Phosphorylase B"/>
    <property type="match status" value="1"/>
</dbReference>
<reference evidence="5 6" key="1">
    <citation type="journal article" date="2020" name="Nat. Food">
        <title>A phased Vanilla planifolia genome enables genetic improvement of flavour and production.</title>
        <authorList>
            <person name="Hasing T."/>
            <person name="Tang H."/>
            <person name="Brym M."/>
            <person name="Khazi F."/>
            <person name="Huang T."/>
            <person name="Chambers A.H."/>
        </authorList>
    </citation>
    <scope>NUCLEOTIDE SEQUENCE [LARGE SCALE GENOMIC DNA]</scope>
    <source>
        <tissue evidence="4">Leaf</tissue>
    </source>
</reference>
<dbReference type="EMBL" id="JADCNM010000008">
    <property type="protein sequence ID" value="KAG0471079.1"/>
    <property type="molecule type" value="Genomic_DNA"/>
</dbReference>
<dbReference type="PANTHER" id="PTHR48048:SF30">
    <property type="entry name" value="GLYCOSYLTRANSFERASE"/>
    <property type="match status" value="1"/>
</dbReference>
<comment type="similarity">
    <text evidence="1">Belongs to the UDP-glycosyltransferase family.</text>
</comment>
<name>A0A835QEN2_VANPL</name>
<evidence type="ECO:0000256" key="2">
    <source>
        <dbReference type="ARBA" id="ARBA00022676"/>
    </source>
</evidence>
<dbReference type="GO" id="GO:0035251">
    <property type="term" value="F:UDP-glucosyltransferase activity"/>
    <property type="evidence" value="ECO:0007669"/>
    <property type="project" value="InterPro"/>
</dbReference>
<dbReference type="PANTHER" id="PTHR48048">
    <property type="entry name" value="GLYCOSYLTRANSFERASE"/>
    <property type="match status" value="1"/>
</dbReference>